<dbReference type="Gramene" id="PGSC0003DMT400039665">
    <property type="protein sequence ID" value="PGSC0003DMT400039665"/>
    <property type="gene ID" value="PGSC0003DMG400015341"/>
</dbReference>
<reference evidence="2" key="1">
    <citation type="journal article" date="2011" name="Nature">
        <title>Genome sequence and analysis of the tuber crop potato.</title>
        <authorList>
            <consortium name="The Potato Genome Sequencing Consortium"/>
        </authorList>
    </citation>
    <scope>NUCLEOTIDE SEQUENCE [LARGE SCALE GENOMIC DNA]</scope>
    <source>
        <strain evidence="2">cv. DM1-3 516 R44</strain>
    </source>
</reference>
<sequence>MNISLMIDITQAPLRTLSEKSRILSSTCQTSGTTFFPSLFMTASLGARSAT</sequence>
<dbReference type="PaxDb" id="4113-PGSC0003DMT400039665"/>
<dbReference type="EnsemblPlants" id="PGSC0003DMT400039665">
    <property type="protein sequence ID" value="PGSC0003DMT400039665"/>
    <property type="gene ID" value="PGSC0003DMG400015341"/>
</dbReference>
<keyword evidence="2" id="KW-1185">Reference proteome</keyword>
<evidence type="ECO:0000313" key="2">
    <source>
        <dbReference type="Proteomes" id="UP000011115"/>
    </source>
</evidence>
<dbReference type="InParanoid" id="M1B8L8"/>
<reference evidence="1" key="2">
    <citation type="submission" date="2015-06" db="UniProtKB">
        <authorList>
            <consortium name="EnsemblPlants"/>
        </authorList>
    </citation>
    <scope>IDENTIFICATION</scope>
    <source>
        <strain evidence="1">DM1-3 516 R44</strain>
    </source>
</reference>
<protein>
    <submittedName>
        <fullName evidence="1">Glucose-6-phosphate isomerase</fullName>
    </submittedName>
</protein>
<dbReference type="AlphaFoldDB" id="M1B8L8"/>
<dbReference type="HOGENOM" id="CLU_3110171_0_0_1"/>
<dbReference type="Proteomes" id="UP000011115">
    <property type="component" value="Unassembled WGS sequence"/>
</dbReference>
<name>M1B8L8_SOLTU</name>
<organism evidence="1 2">
    <name type="scientific">Solanum tuberosum</name>
    <name type="common">Potato</name>
    <dbReference type="NCBI Taxonomy" id="4113"/>
    <lineage>
        <taxon>Eukaryota</taxon>
        <taxon>Viridiplantae</taxon>
        <taxon>Streptophyta</taxon>
        <taxon>Embryophyta</taxon>
        <taxon>Tracheophyta</taxon>
        <taxon>Spermatophyta</taxon>
        <taxon>Magnoliopsida</taxon>
        <taxon>eudicotyledons</taxon>
        <taxon>Gunneridae</taxon>
        <taxon>Pentapetalae</taxon>
        <taxon>asterids</taxon>
        <taxon>lamiids</taxon>
        <taxon>Solanales</taxon>
        <taxon>Solanaceae</taxon>
        <taxon>Solanoideae</taxon>
        <taxon>Solaneae</taxon>
        <taxon>Solanum</taxon>
    </lineage>
</organism>
<proteinExistence type="predicted"/>
<accession>M1B8L8</accession>
<evidence type="ECO:0000313" key="1">
    <source>
        <dbReference type="EnsemblPlants" id="PGSC0003DMT400039665"/>
    </source>
</evidence>